<dbReference type="PANTHER" id="PTHR47481">
    <property type="match status" value="1"/>
</dbReference>
<reference evidence="1 2" key="1">
    <citation type="submission" date="2015-01" db="EMBL/GenBank/DDBJ databases">
        <title>Genome of allotetraploid Gossypium barbadense reveals genomic plasticity and fiber elongation in cotton evolution.</title>
        <authorList>
            <person name="Chen X."/>
            <person name="Liu X."/>
            <person name="Zhao B."/>
            <person name="Zheng H."/>
            <person name="Hu Y."/>
            <person name="Lu G."/>
            <person name="Yang C."/>
            <person name="Chen J."/>
            <person name="Shan C."/>
            <person name="Zhang L."/>
            <person name="Zhou Y."/>
            <person name="Wang L."/>
            <person name="Guo W."/>
            <person name="Bai Y."/>
            <person name="Ruan J."/>
            <person name="Shangguan X."/>
            <person name="Mao Y."/>
            <person name="Jiang J."/>
            <person name="Zhu Y."/>
            <person name="Lei J."/>
            <person name="Kang H."/>
            <person name="Chen S."/>
            <person name="He X."/>
            <person name="Wang R."/>
            <person name="Wang Y."/>
            <person name="Chen J."/>
            <person name="Wang L."/>
            <person name="Yu S."/>
            <person name="Wang B."/>
            <person name="Wei J."/>
            <person name="Song S."/>
            <person name="Lu X."/>
            <person name="Gao Z."/>
            <person name="Gu W."/>
            <person name="Deng X."/>
            <person name="Ma D."/>
            <person name="Wang S."/>
            <person name="Liang W."/>
            <person name="Fang L."/>
            <person name="Cai C."/>
            <person name="Zhu X."/>
            <person name="Zhou B."/>
            <person name="Zhang Y."/>
            <person name="Chen Z."/>
            <person name="Xu S."/>
            <person name="Zhu R."/>
            <person name="Wang S."/>
            <person name="Zhang T."/>
            <person name="Zhao G."/>
        </authorList>
    </citation>
    <scope>NUCLEOTIDE SEQUENCE [LARGE SCALE GENOMIC DNA]</scope>
    <source>
        <strain evidence="2">cv. Xinhai21</strain>
        <tissue evidence="1">Leaf</tissue>
    </source>
</reference>
<dbReference type="Proteomes" id="UP000239757">
    <property type="component" value="Unassembled WGS sequence"/>
</dbReference>
<dbReference type="OrthoDB" id="973354at2759"/>
<dbReference type="AlphaFoldDB" id="A0A2P5W5C3"/>
<organism evidence="1 2">
    <name type="scientific">Gossypium barbadense</name>
    <name type="common">Sea Island cotton</name>
    <name type="synonym">Hibiscus barbadensis</name>
    <dbReference type="NCBI Taxonomy" id="3634"/>
    <lineage>
        <taxon>Eukaryota</taxon>
        <taxon>Viridiplantae</taxon>
        <taxon>Streptophyta</taxon>
        <taxon>Embryophyta</taxon>
        <taxon>Tracheophyta</taxon>
        <taxon>Spermatophyta</taxon>
        <taxon>Magnoliopsida</taxon>
        <taxon>eudicotyledons</taxon>
        <taxon>Gunneridae</taxon>
        <taxon>Pentapetalae</taxon>
        <taxon>rosids</taxon>
        <taxon>malvids</taxon>
        <taxon>Malvales</taxon>
        <taxon>Malvaceae</taxon>
        <taxon>Malvoideae</taxon>
        <taxon>Gossypium</taxon>
    </lineage>
</organism>
<dbReference type="EMBL" id="KZ669059">
    <property type="protein sequence ID" value="PPR86269.1"/>
    <property type="molecule type" value="Genomic_DNA"/>
</dbReference>
<sequence length="201" mass="22618">MELVTDKFLALASQKVAILVDNGNFLACKQHGTVPIPPRTVVDEDGVSIENPPYVSYEQQDSALATWLLSSVNLSLHNQLVGNSGSSCELWQTLMHIFGYHSTIKAMHYRSLLHNVPKIEFSMFAYLAKTKHRSDSLVGCEFDHVVSIITTSIVPFNLQGVTTALLDAEARQQRTTVTRDVLFVTRISNFSSWSRSRMTWW</sequence>
<gene>
    <name evidence="1" type="ORF">GOBAR_AA34423</name>
</gene>
<evidence type="ECO:0000313" key="1">
    <source>
        <dbReference type="EMBL" id="PPR86269.1"/>
    </source>
</evidence>
<proteinExistence type="predicted"/>
<evidence type="ECO:0008006" key="3">
    <source>
        <dbReference type="Google" id="ProtNLM"/>
    </source>
</evidence>
<dbReference type="PANTHER" id="PTHR47481:SF30">
    <property type="entry name" value="CCHC-TYPE DOMAIN-CONTAINING PROTEIN"/>
    <property type="match status" value="1"/>
</dbReference>
<protein>
    <recommendedName>
        <fullName evidence="3">Retrotransposon Copia-like N-terminal domain-containing protein</fullName>
    </recommendedName>
</protein>
<evidence type="ECO:0000313" key="2">
    <source>
        <dbReference type="Proteomes" id="UP000239757"/>
    </source>
</evidence>
<accession>A0A2P5W5C3</accession>
<name>A0A2P5W5C3_GOSBA</name>